<proteinExistence type="predicted"/>
<sequence>MNVKRSTTSMAIALLALSLVSMTSIQQDAFAQTLGMSITATADKGSDTITLTGKTVSKLNDVTFTVTSPSGSNVVAIDQVSPDAEGIFAKTFKVGPTWTENGFYKIKAMQGAGANSLYTLNVFVEVADGMTKRTSETQSNLETGIFTPNTTNVSKDAGIMLDAIIVENGSTMFEVTGKTDRVSQDITLKVIAPNGNVVKVAQITPMLDGEFATKVTVGGPLWKQDGLYTVMVKQFDDPKYSASAQVDIMDGVVVPEFGTIAAMILAVAIISIIAVSAKSRLSIVPRY</sequence>
<protein>
    <submittedName>
        <fullName evidence="2">PEFG-CTERM domain-containing protein</fullName>
    </submittedName>
</protein>
<dbReference type="InterPro" id="IPR027560">
    <property type="entry name" value="PEFG-CTERM"/>
</dbReference>
<dbReference type="AlphaFoldDB" id="A0A7D5R4H7"/>
<dbReference type="Proteomes" id="UP000509441">
    <property type="component" value="Chromosome"/>
</dbReference>
<dbReference type="EMBL" id="CP026994">
    <property type="protein sequence ID" value="QLH05517.1"/>
    <property type="molecule type" value="Genomic_DNA"/>
</dbReference>
<dbReference type="NCBIfam" id="TIGR04296">
    <property type="entry name" value="PEFG-CTERM"/>
    <property type="match status" value="1"/>
</dbReference>
<reference evidence="2 3" key="1">
    <citation type="submission" date="2018-02" db="EMBL/GenBank/DDBJ databases">
        <title>Complete genome of Nitrosopumilus oxyclinae HCE1.</title>
        <authorList>
            <person name="Qin W."/>
            <person name="Zheng Y."/>
            <person name="Stahl D.A."/>
        </authorList>
    </citation>
    <scope>NUCLEOTIDE SEQUENCE [LARGE SCALE GENOMIC DNA]</scope>
    <source>
        <strain evidence="2 3">HCE1</strain>
    </source>
</reference>
<gene>
    <name evidence="2" type="ORF">C5F49_01820</name>
</gene>
<keyword evidence="1" id="KW-0812">Transmembrane</keyword>
<name>A0A7D5R4H7_9ARCH</name>
<keyword evidence="1" id="KW-0472">Membrane</keyword>
<dbReference type="RefSeq" id="WP_179363064.1">
    <property type="nucleotide sequence ID" value="NZ_CP026994.1"/>
</dbReference>
<evidence type="ECO:0000256" key="1">
    <source>
        <dbReference type="SAM" id="Phobius"/>
    </source>
</evidence>
<dbReference type="OrthoDB" id="4997at2157"/>
<evidence type="ECO:0000313" key="3">
    <source>
        <dbReference type="Proteomes" id="UP000509441"/>
    </source>
</evidence>
<dbReference type="KEGG" id="nox:C5F49_01820"/>
<evidence type="ECO:0000313" key="2">
    <source>
        <dbReference type="EMBL" id="QLH05517.1"/>
    </source>
</evidence>
<keyword evidence="3" id="KW-1185">Reference proteome</keyword>
<feature type="transmembrane region" description="Helical" evidence="1">
    <location>
        <begin position="257"/>
        <end position="277"/>
    </location>
</feature>
<accession>A0A7D5R4H7</accession>
<keyword evidence="1" id="KW-1133">Transmembrane helix</keyword>
<organism evidence="2 3">
    <name type="scientific">Nitrosopumilus oxyclinae</name>
    <dbReference type="NCBI Taxonomy" id="1959104"/>
    <lineage>
        <taxon>Archaea</taxon>
        <taxon>Nitrososphaerota</taxon>
        <taxon>Nitrososphaeria</taxon>
        <taxon>Nitrosopumilales</taxon>
        <taxon>Nitrosopumilaceae</taxon>
        <taxon>Nitrosopumilus</taxon>
    </lineage>
</organism>
<dbReference type="GeneID" id="56060647"/>